<feature type="region of interest" description="Disordered" evidence="5">
    <location>
        <begin position="1616"/>
        <end position="1642"/>
    </location>
</feature>
<keyword evidence="8" id="KW-1185">Reference proteome</keyword>
<dbReference type="PANTHER" id="PTHR24113:SF12">
    <property type="entry name" value="RAN GTPASE-ACTIVATING PROTEIN 1"/>
    <property type="match status" value="1"/>
</dbReference>
<dbReference type="InterPro" id="IPR001611">
    <property type="entry name" value="Leu-rich_rpt"/>
</dbReference>
<feature type="domain" description="DUF4476" evidence="6">
    <location>
        <begin position="1271"/>
        <end position="1320"/>
    </location>
</feature>
<dbReference type="SMART" id="SM00368">
    <property type="entry name" value="LRR_RI"/>
    <property type="match status" value="8"/>
</dbReference>
<sequence length="1642" mass="179319">MEHLPEEFQSASFNAPSYASSTMQQEPDNRMGDLIMPEASTSMIAHPPHMPKLKVRQGHRHGPSNKSLPNLEGFVKLPRIHQSLSYSLTMGDSSSSAHRTQHQVLQEKKEQAESSTTARAKRNAKRMPASGPILKWKDGTAEIEQYKQEPVGAAAQTAGVSFAGGSMTRSAALTMRMSMAGVNASMAVGSPTARGARSISPSRAAVKSPETIHAAAAGSPATELAAGASSSSAAADNGYGLLTDQGLPPPEDEITARLLSLPDIVCKAASGDIFIVGLGDVRNLLHKRRLGPKGLKVWKKFELETSGIPFQPGQDAAMLLEDANEGGDARSNTAGSEAGGVIGSPILSVLKMSKSNRRGSLKARPKLKVRLDARDGEEGSEEEDIVMHGGGISPSRARAQAQMDEDVRNHLEVTMAMVEKHRKHILVTSGRYIAQQQKIADAAKLQRQREKAMDFVIHQMLPDKFLHMARICKPTTASKNEDVLEGDDDAGLEGGDGNSSPKSRGGKAAWNMVQNRVTKVVDRMPFLKEWAKVERASRMEATGWDSVVGTNNDLYVKNNTRSQGTSVYVLRCQEIGIVPSSQVVQQLQCARANMGYCQLGRTGAKALRNALAINTMITELDLNNNGLDAVAIKDIVTGLASGNMVHVTPKGRRELANKWISLGHGPKKSVDLQVSMVPASILSSQSKQQEDAGPSRPSSKSGEDVLKHLKNAGVNTLLKDNGAISNISVVDFSDNPLGVNGAKVVASLLDPVSAPHQFLTSIKLSKCGIPEAGGIAIAKAIANSNQVLKRLVLSNNMLGNKAAEAFGEMLPGNRFLTELDLSWNMIKAEGVGQLCLGLEENIALKKLNISWNGLETAGVKLIGKMISANRGLLHLDLTNTRMGSEAAIMIAEGIINNNVLEELVLNGNTVGDDGARHLMNALKVNSSLQYLGMQGTNMSSGSRQHAAAADFNPLAPDGRYSLNLAEGTDRAIATQLCSLDAASEADYMKNIKLEGRNIPSCKSANWPGALPVRGILSFDFSSKKVRKIIQVMEQKKFQALIGQLASNSMSDKEKLNLVEVMAPFNFLYCHQIAIALSTFTPLADELVQAASILFTRAADLEDNMDLIMKAMEERDMVTLQGVLGWNSYIRFSNPTGHYELSLSTSSHKHYATRLKDQAYTEALEIPAPLGAPGMVPNSNWINLAHDLYTSTVKVYSSYGPPEAWKTLVPNTGVLSFDYVSATVPPNDAVPISDDQLLEFLHRGLGIGFDSATGALVPEADNTKGDVQIALLRQELGLHFYVTCEQVVRIMDCFLAQPQRVEVLVILYSSIIDRENIRSILGAMRPLEQSVCMWRLGPLNLFDKSHLSGHYVLDTQNPAHEQAAHRLVNMANQNPEIPNFWNIRMQGARKNITENQNMWGMLTAETFTPFLEFDYISTDVAKQLGKTQEEFEALNKAEKLELVTRQARRLEKERMRSMYGYYNDGSGWPAKPQWQSYGLLFRAQAKKTPWMAAWDRVSRLLYRYEQRSGGISSDSPVEDIFDEYSNEENEMYLPSFEACLREWGSTKSEIHFFFRELFHSVSRTSRTSIVNNATGHNMSESGTLADSEPAPPIMVIDFQGFVDIFFRDPDPSIRYKEIPPAAPSSSNAVIRSKAKKNRGANVA</sequence>
<feature type="region of interest" description="Disordered" evidence="5">
    <location>
        <begin position="89"/>
        <end position="133"/>
    </location>
</feature>
<organism evidence="7 8">
    <name type="scientific">Chlamydomonas eustigma</name>
    <dbReference type="NCBI Taxonomy" id="1157962"/>
    <lineage>
        <taxon>Eukaryota</taxon>
        <taxon>Viridiplantae</taxon>
        <taxon>Chlorophyta</taxon>
        <taxon>core chlorophytes</taxon>
        <taxon>Chlorophyceae</taxon>
        <taxon>CS clade</taxon>
        <taxon>Chlamydomonadales</taxon>
        <taxon>Chlamydomonadaceae</taxon>
        <taxon>Chlamydomonas</taxon>
    </lineage>
</organism>
<reference evidence="7 8" key="1">
    <citation type="submission" date="2017-08" db="EMBL/GenBank/DDBJ databases">
        <title>Acidophilic green algal genome provides insights into adaptation to an acidic environment.</title>
        <authorList>
            <person name="Hirooka S."/>
            <person name="Hirose Y."/>
            <person name="Kanesaki Y."/>
            <person name="Higuchi S."/>
            <person name="Fujiwara T."/>
            <person name="Onuma R."/>
            <person name="Era A."/>
            <person name="Ohbayashi R."/>
            <person name="Uzuka A."/>
            <person name="Nozaki H."/>
            <person name="Yoshikawa H."/>
            <person name="Miyagishima S.Y."/>
        </authorList>
    </citation>
    <scope>NUCLEOTIDE SEQUENCE [LARGE SCALE GENOMIC DNA]</scope>
    <source>
        <strain evidence="7 8">NIES-2499</strain>
    </source>
</reference>
<comment type="subcellular location">
    <subcellularLocation>
        <location evidence="1">Cytoplasm</location>
        <location evidence="1">Cytoskeleton</location>
        <location evidence="1">Cilium axoneme</location>
    </subcellularLocation>
</comment>
<feature type="region of interest" description="Disordered" evidence="5">
    <location>
        <begin position="480"/>
        <end position="508"/>
    </location>
</feature>
<dbReference type="Pfam" id="PF14771">
    <property type="entry name" value="DUF4476"/>
    <property type="match status" value="1"/>
</dbReference>
<keyword evidence="2" id="KW-0343">GTPase activation</keyword>
<dbReference type="PANTHER" id="PTHR24113">
    <property type="entry name" value="RAN GTPASE-ACTIVATING PROTEIN 1"/>
    <property type="match status" value="1"/>
</dbReference>
<dbReference type="GO" id="GO:0005930">
    <property type="term" value="C:axoneme"/>
    <property type="evidence" value="ECO:0007669"/>
    <property type="project" value="UniProtKB-SubCell"/>
</dbReference>
<dbReference type="GO" id="GO:0031267">
    <property type="term" value="F:small GTPase binding"/>
    <property type="evidence" value="ECO:0007669"/>
    <property type="project" value="TreeGrafter"/>
</dbReference>
<evidence type="ECO:0000259" key="6">
    <source>
        <dbReference type="Pfam" id="PF14771"/>
    </source>
</evidence>
<evidence type="ECO:0000313" key="8">
    <source>
        <dbReference type="Proteomes" id="UP000232323"/>
    </source>
</evidence>
<evidence type="ECO:0000256" key="1">
    <source>
        <dbReference type="ARBA" id="ARBA00004430"/>
    </source>
</evidence>
<feature type="region of interest" description="Disordered" evidence="5">
    <location>
        <begin position="1"/>
        <end position="30"/>
    </location>
</feature>
<keyword evidence="4" id="KW-0677">Repeat</keyword>
<dbReference type="InterPro" id="IPR032675">
    <property type="entry name" value="LRR_dom_sf"/>
</dbReference>
<feature type="compositionally biased region" description="Basic residues" evidence="5">
    <location>
        <begin position="1631"/>
        <end position="1642"/>
    </location>
</feature>
<dbReference type="GO" id="GO:0005829">
    <property type="term" value="C:cytosol"/>
    <property type="evidence" value="ECO:0007669"/>
    <property type="project" value="TreeGrafter"/>
</dbReference>
<dbReference type="OrthoDB" id="537968at2759"/>
<dbReference type="EMBL" id="BEGY01000021">
    <property type="protein sequence ID" value="GAX76994.1"/>
    <property type="molecule type" value="Genomic_DNA"/>
</dbReference>
<dbReference type="SUPFAM" id="SSF52047">
    <property type="entry name" value="RNI-like"/>
    <property type="match status" value="1"/>
</dbReference>
<dbReference type="InterPro" id="IPR028011">
    <property type="entry name" value="DUF4476"/>
</dbReference>
<accession>A0A250X1M0</accession>
<dbReference type="Gene3D" id="3.80.10.10">
    <property type="entry name" value="Ribonuclease Inhibitor"/>
    <property type="match status" value="3"/>
</dbReference>
<dbReference type="Pfam" id="PF13516">
    <property type="entry name" value="LRR_6"/>
    <property type="match status" value="3"/>
</dbReference>
<evidence type="ECO:0000313" key="7">
    <source>
        <dbReference type="EMBL" id="GAX76994.1"/>
    </source>
</evidence>
<dbReference type="Proteomes" id="UP000232323">
    <property type="component" value="Unassembled WGS sequence"/>
</dbReference>
<evidence type="ECO:0000256" key="2">
    <source>
        <dbReference type="ARBA" id="ARBA00022468"/>
    </source>
</evidence>
<comment type="caution">
    <text evidence="7">The sequence shown here is derived from an EMBL/GenBank/DDBJ whole genome shotgun (WGS) entry which is preliminary data.</text>
</comment>
<evidence type="ECO:0000256" key="5">
    <source>
        <dbReference type="SAM" id="MobiDB-lite"/>
    </source>
</evidence>
<proteinExistence type="predicted"/>
<feature type="region of interest" description="Disordered" evidence="5">
    <location>
        <begin position="683"/>
        <end position="703"/>
    </location>
</feature>
<evidence type="ECO:0000256" key="4">
    <source>
        <dbReference type="ARBA" id="ARBA00022737"/>
    </source>
</evidence>
<dbReference type="GO" id="GO:0006913">
    <property type="term" value="P:nucleocytoplasmic transport"/>
    <property type="evidence" value="ECO:0007669"/>
    <property type="project" value="TreeGrafter"/>
</dbReference>
<dbReference type="GO" id="GO:0048471">
    <property type="term" value="C:perinuclear region of cytoplasm"/>
    <property type="evidence" value="ECO:0007669"/>
    <property type="project" value="TreeGrafter"/>
</dbReference>
<gene>
    <name evidence="7" type="ORF">CEUSTIGMA_g4441.t1</name>
</gene>
<dbReference type="GO" id="GO:0005634">
    <property type="term" value="C:nucleus"/>
    <property type="evidence" value="ECO:0007669"/>
    <property type="project" value="TreeGrafter"/>
</dbReference>
<evidence type="ECO:0000256" key="3">
    <source>
        <dbReference type="ARBA" id="ARBA00022614"/>
    </source>
</evidence>
<keyword evidence="3" id="KW-0433">Leucine-rich repeat</keyword>
<protein>
    <recommendedName>
        <fullName evidence="6">DUF4476 domain-containing protein</fullName>
    </recommendedName>
</protein>
<dbReference type="GO" id="GO:0005096">
    <property type="term" value="F:GTPase activator activity"/>
    <property type="evidence" value="ECO:0007669"/>
    <property type="project" value="InterPro"/>
</dbReference>
<feature type="compositionally biased region" description="Polar residues" evidence="5">
    <location>
        <begin position="9"/>
        <end position="26"/>
    </location>
</feature>
<name>A0A250X1M0_9CHLO</name>
<feature type="compositionally biased region" description="Polar residues" evidence="5">
    <location>
        <begin position="89"/>
        <end position="104"/>
    </location>
</feature>
<dbReference type="InterPro" id="IPR027038">
    <property type="entry name" value="RanGap"/>
</dbReference>